<evidence type="ECO:0000256" key="1">
    <source>
        <dbReference type="SAM" id="Phobius"/>
    </source>
</evidence>
<keyword evidence="1" id="KW-0812">Transmembrane</keyword>
<dbReference type="AlphaFoldDB" id="A0A078B6A7"/>
<keyword evidence="1" id="KW-1133">Transmembrane helix</keyword>
<sequence>MFQNESQELSCAQKAQVLRKLGADSDVDLGIMLYNQILFGILVFIIIFVGLVLFCREKNREEPRSIKTERRQVIERQSNINKLLNGRRGTNQSVKHQSTDSNKPVKISQVFESGLFSKENRIFRELKEEHKSAVSKNTESINEDSYEQLSKFGSRSLTQTLKKQSAK</sequence>
<feature type="transmembrane region" description="Helical" evidence="1">
    <location>
        <begin position="33"/>
        <end position="55"/>
    </location>
</feature>
<keyword evidence="1" id="KW-0472">Membrane</keyword>
<dbReference type="EMBL" id="CCKQ01017216">
    <property type="protein sequence ID" value="CDW89083.1"/>
    <property type="molecule type" value="Genomic_DNA"/>
</dbReference>
<dbReference type="Proteomes" id="UP000039865">
    <property type="component" value="Unassembled WGS sequence"/>
</dbReference>
<proteinExistence type="predicted"/>
<keyword evidence="3" id="KW-1185">Reference proteome</keyword>
<accession>A0A078B6A7</accession>
<dbReference type="InParanoid" id="A0A078B6A7"/>
<protein>
    <submittedName>
        <fullName evidence="2">Uncharacterized protein</fullName>
    </submittedName>
</protein>
<evidence type="ECO:0000313" key="3">
    <source>
        <dbReference type="Proteomes" id="UP000039865"/>
    </source>
</evidence>
<organism evidence="2 3">
    <name type="scientific">Stylonychia lemnae</name>
    <name type="common">Ciliate</name>
    <dbReference type="NCBI Taxonomy" id="5949"/>
    <lineage>
        <taxon>Eukaryota</taxon>
        <taxon>Sar</taxon>
        <taxon>Alveolata</taxon>
        <taxon>Ciliophora</taxon>
        <taxon>Intramacronucleata</taxon>
        <taxon>Spirotrichea</taxon>
        <taxon>Stichotrichia</taxon>
        <taxon>Sporadotrichida</taxon>
        <taxon>Oxytrichidae</taxon>
        <taxon>Stylonychinae</taxon>
        <taxon>Stylonychia</taxon>
    </lineage>
</organism>
<gene>
    <name evidence="2" type="primary">Contig12782.g13632</name>
    <name evidence="2" type="ORF">STYLEM_18212</name>
</gene>
<name>A0A078B6A7_STYLE</name>
<reference evidence="2 3" key="1">
    <citation type="submission" date="2014-06" db="EMBL/GenBank/DDBJ databases">
        <authorList>
            <person name="Swart Estienne"/>
        </authorList>
    </citation>
    <scope>NUCLEOTIDE SEQUENCE [LARGE SCALE GENOMIC DNA]</scope>
    <source>
        <strain evidence="2 3">130c</strain>
    </source>
</reference>
<evidence type="ECO:0000313" key="2">
    <source>
        <dbReference type="EMBL" id="CDW89083.1"/>
    </source>
</evidence>